<sequence>MKNQKLARIDKILAASGYGSRKDVKKLIKAGEVLINGKVAGDAGDLVDPQADEITVSGEPVLFEENIYIMMNKPYDVVSSTRDEYETTVIDLLEGEYFHRKLFPVGRLDKDAEGLIFLTDDGKLAHRLLSPKHHVAKTYYVKVRGALDEEDVKAFADGIELEDFTALPAKLDILKSGSISEAYVTIYEGKFHQIKRMMKTRGKEVLYLKRLSLGPLNLDEELEPGMWRKLTKEEIDSLKEI</sequence>
<gene>
    <name evidence="7" type="ORF">TSYNT_5458</name>
</gene>
<dbReference type="SMART" id="SM00363">
    <property type="entry name" value="S4"/>
    <property type="match status" value="1"/>
</dbReference>
<dbReference type="STRING" id="224999.GCA_001485475_00611"/>
<dbReference type="Gene3D" id="3.10.290.10">
    <property type="entry name" value="RNA-binding S4 domain"/>
    <property type="match status" value="1"/>
</dbReference>
<dbReference type="CDD" id="cd00165">
    <property type="entry name" value="S4"/>
    <property type="match status" value="1"/>
</dbReference>
<dbReference type="CDD" id="cd02553">
    <property type="entry name" value="PseudoU_synth_RsuA"/>
    <property type="match status" value="1"/>
</dbReference>
<accession>A0A0U9HJZ1</accession>
<dbReference type="EMBL" id="DF976999">
    <property type="protein sequence ID" value="GAQ24611.1"/>
    <property type="molecule type" value="Genomic_DNA"/>
</dbReference>
<dbReference type="GO" id="GO:0005829">
    <property type="term" value="C:cytosol"/>
    <property type="evidence" value="ECO:0007669"/>
    <property type="project" value="UniProtKB-ARBA"/>
</dbReference>
<dbReference type="InterPro" id="IPR002942">
    <property type="entry name" value="S4_RNA-bd"/>
</dbReference>
<dbReference type="InterPro" id="IPR000748">
    <property type="entry name" value="PsdUridine_synth_RsuA/RluB/E/F"/>
</dbReference>
<evidence type="ECO:0000256" key="5">
    <source>
        <dbReference type="RuleBase" id="RU003887"/>
    </source>
</evidence>
<dbReference type="InterPro" id="IPR036986">
    <property type="entry name" value="S4_RNA-bd_sf"/>
</dbReference>
<dbReference type="Gene3D" id="3.30.70.1560">
    <property type="entry name" value="Alpha-L RNA-binding motif"/>
    <property type="match status" value="1"/>
</dbReference>
<dbReference type="InterPro" id="IPR050343">
    <property type="entry name" value="RsuA_PseudoU_synthase"/>
</dbReference>
<dbReference type="SUPFAM" id="SSF55120">
    <property type="entry name" value="Pseudouridine synthase"/>
    <property type="match status" value="1"/>
</dbReference>
<proteinExistence type="inferred from homology"/>
<dbReference type="InterPro" id="IPR020103">
    <property type="entry name" value="PsdUridine_synth_cat_dom_sf"/>
</dbReference>
<dbReference type="InterPro" id="IPR018496">
    <property type="entry name" value="PsdUridine_synth_RsuA/RluB_CS"/>
</dbReference>
<evidence type="ECO:0000256" key="1">
    <source>
        <dbReference type="ARBA" id="ARBA00008348"/>
    </source>
</evidence>
<dbReference type="PROSITE" id="PS50889">
    <property type="entry name" value="S4"/>
    <property type="match status" value="1"/>
</dbReference>
<evidence type="ECO:0000256" key="2">
    <source>
        <dbReference type="ARBA" id="ARBA00022884"/>
    </source>
</evidence>
<dbReference type="PANTHER" id="PTHR47683">
    <property type="entry name" value="PSEUDOURIDINE SYNTHASE FAMILY PROTEIN-RELATED"/>
    <property type="match status" value="1"/>
</dbReference>
<keyword evidence="8" id="KW-1185">Reference proteome</keyword>
<dbReference type="NCBIfam" id="TIGR00093">
    <property type="entry name" value="pseudouridine synthase"/>
    <property type="match status" value="1"/>
</dbReference>
<dbReference type="InterPro" id="IPR042092">
    <property type="entry name" value="PsdUridine_s_RsuA/RluB/E/F_cat"/>
</dbReference>
<evidence type="ECO:0000313" key="8">
    <source>
        <dbReference type="Proteomes" id="UP000062160"/>
    </source>
</evidence>
<dbReference type="OrthoDB" id="9807213at2"/>
<dbReference type="PROSITE" id="PS01149">
    <property type="entry name" value="PSI_RSU"/>
    <property type="match status" value="1"/>
</dbReference>
<keyword evidence="2 4" id="KW-0694">RNA-binding</keyword>
<dbReference type="Gene3D" id="3.30.70.580">
    <property type="entry name" value="Pseudouridine synthase I, catalytic domain, N-terminal subdomain"/>
    <property type="match status" value="1"/>
</dbReference>
<dbReference type="SUPFAM" id="SSF55174">
    <property type="entry name" value="Alpha-L RNA-binding motif"/>
    <property type="match status" value="1"/>
</dbReference>
<dbReference type="AlphaFoldDB" id="A0A0U9HJZ1"/>
<dbReference type="InterPro" id="IPR020094">
    <property type="entry name" value="TruA/RsuA/RluB/E/F_N"/>
</dbReference>
<dbReference type="RefSeq" id="WP_059031658.1">
    <property type="nucleotide sequence ID" value="NZ_BSDN01000009.1"/>
</dbReference>
<evidence type="ECO:0000259" key="6">
    <source>
        <dbReference type="SMART" id="SM00363"/>
    </source>
</evidence>
<reference evidence="7" key="1">
    <citation type="journal article" date="2016" name="Genome Announc.">
        <title>Draft Genome Sequence of the Syntrophic Lactate-Degrading Bacterium Tepidanaerobacter syntrophicus JLT.</title>
        <authorList>
            <person name="Matsuura N."/>
            <person name="Ohashi A."/>
            <person name="Tourlousse D.M."/>
            <person name="Sekiguchi Y."/>
        </authorList>
    </citation>
    <scope>NUCLEOTIDE SEQUENCE [LARGE SCALE GENOMIC DNA]</scope>
    <source>
        <strain evidence="7">JL</strain>
    </source>
</reference>
<organism evidence="7">
    <name type="scientific">Tepidanaerobacter syntrophicus</name>
    <dbReference type="NCBI Taxonomy" id="224999"/>
    <lineage>
        <taxon>Bacteria</taxon>
        <taxon>Bacillati</taxon>
        <taxon>Bacillota</taxon>
        <taxon>Clostridia</taxon>
        <taxon>Thermosediminibacterales</taxon>
        <taxon>Tepidanaerobacteraceae</taxon>
        <taxon>Tepidanaerobacter</taxon>
    </lineage>
</organism>
<dbReference type="GO" id="GO:0120159">
    <property type="term" value="F:rRNA pseudouridine synthase activity"/>
    <property type="evidence" value="ECO:0007669"/>
    <property type="project" value="UniProtKB-ARBA"/>
</dbReference>
<name>A0A0U9HJZ1_9FIRM</name>
<dbReference type="InterPro" id="IPR006145">
    <property type="entry name" value="PsdUridine_synth_RsuA/RluA"/>
</dbReference>
<dbReference type="GO" id="GO:0003723">
    <property type="term" value="F:RNA binding"/>
    <property type="evidence" value="ECO:0007669"/>
    <property type="project" value="UniProtKB-KW"/>
</dbReference>
<evidence type="ECO:0000313" key="7">
    <source>
        <dbReference type="EMBL" id="GAQ24611.1"/>
    </source>
</evidence>
<dbReference type="Pfam" id="PF00849">
    <property type="entry name" value="PseudoU_synth_2"/>
    <property type="match status" value="1"/>
</dbReference>
<feature type="domain" description="RNA-binding S4" evidence="6">
    <location>
        <begin position="7"/>
        <end position="67"/>
    </location>
</feature>
<evidence type="ECO:0000256" key="3">
    <source>
        <dbReference type="ARBA" id="ARBA00023235"/>
    </source>
</evidence>
<keyword evidence="3 5" id="KW-0413">Isomerase</keyword>
<dbReference type="EC" id="5.4.99.-" evidence="5"/>
<dbReference type="FunFam" id="3.10.290.10:FF:000003">
    <property type="entry name" value="Pseudouridine synthase"/>
    <property type="match status" value="1"/>
</dbReference>
<evidence type="ECO:0000256" key="4">
    <source>
        <dbReference type="PROSITE-ProRule" id="PRU00182"/>
    </source>
</evidence>
<dbReference type="FunFam" id="3.30.70.1560:FF:000001">
    <property type="entry name" value="Pseudouridine synthase"/>
    <property type="match status" value="1"/>
</dbReference>
<dbReference type="PANTHER" id="PTHR47683:SF4">
    <property type="entry name" value="PSEUDOURIDINE SYNTHASE"/>
    <property type="match status" value="1"/>
</dbReference>
<protein>
    <recommendedName>
        <fullName evidence="5">Pseudouridine synthase</fullName>
        <ecNumber evidence="5">5.4.99.-</ecNumber>
    </recommendedName>
</protein>
<dbReference type="Pfam" id="PF01479">
    <property type="entry name" value="S4"/>
    <property type="match status" value="1"/>
</dbReference>
<dbReference type="Proteomes" id="UP000062160">
    <property type="component" value="Unassembled WGS sequence"/>
</dbReference>
<dbReference type="GO" id="GO:0000455">
    <property type="term" value="P:enzyme-directed rRNA pseudouridine synthesis"/>
    <property type="evidence" value="ECO:0007669"/>
    <property type="project" value="UniProtKB-ARBA"/>
</dbReference>
<comment type="similarity">
    <text evidence="1 5">Belongs to the pseudouridine synthase RsuA family.</text>
</comment>